<name>A0A1A8WSC3_PLAOA</name>
<evidence type="ECO:0000256" key="1">
    <source>
        <dbReference type="SAM" id="Phobius"/>
    </source>
</evidence>
<dbReference type="AlphaFoldDB" id="A0A1A8WSC3"/>
<keyword evidence="1" id="KW-0812">Transmembrane</keyword>
<sequence>MQRVPGGENVLTSDDLYTSKFDDEWKNSIRLVSLHNAYSGYPIEGTMENWIDNFKTVLLNSMITNSYENDENIRAKRCRDFNYWVDYVKYYIQNVKNTKGNIDNEIDKFTVMVEALFKSTSVYKCKREKRDYSIQTHMRKELDDFCENRNHLFTESTTNETKRKKLIKLIKDKYNDFYRHKLIPADSSQKEGSIFHISDECTLHDITKTFLYYMCHGKSISPSDYGTKYTLKCSPDDTLDTEEHFASGELSEDSNPLRTPFVIVLSTSLTLLGIVLIYFILYKFSPLGTYIHKNKMKKNKMRETNDNIDEFEDNLPFYASNSELRQQYISYHPKENL</sequence>
<dbReference type="EMBL" id="FLQU01001729">
    <property type="protein sequence ID" value="SBS94227.1"/>
    <property type="molecule type" value="Genomic_DNA"/>
</dbReference>
<dbReference type="EMBL" id="FLQV01003136">
    <property type="protein sequence ID" value="SBT02150.1"/>
    <property type="molecule type" value="Genomic_DNA"/>
</dbReference>
<dbReference type="Proteomes" id="UP000078546">
    <property type="component" value="Unassembled WGS sequence"/>
</dbReference>
<keyword evidence="1" id="KW-0472">Membrane</keyword>
<proteinExistence type="predicted"/>
<dbReference type="Proteomes" id="UP000078560">
    <property type="component" value="Unassembled WGS sequence"/>
</dbReference>
<evidence type="ECO:0000313" key="3">
    <source>
        <dbReference type="EMBL" id="SBT02150.1"/>
    </source>
</evidence>
<dbReference type="InterPro" id="IPR008780">
    <property type="entry name" value="Plasmodium_Vir"/>
</dbReference>
<organism evidence="2 5">
    <name type="scientific">Plasmodium ovale curtisi</name>
    <dbReference type="NCBI Taxonomy" id="864141"/>
    <lineage>
        <taxon>Eukaryota</taxon>
        <taxon>Sar</taxon>
        <taxon>Alveolata</taxon>
        <taxon>Apicomplexa</taxon>
        <taxon>Aconoidasida</taxon>
        <taxon>Haemosporida</taxon>
        <taxon>Plasmodiidae</taxon>
        <taxon>Plasmodium</taxon>
        <taxon>Plasmodium (Plasmodium)</taxon>
    </lineage>
</organism>
<evidence type="ECO:0000313" key="5">
    <source>
        <dbReference type="Proteomes" id="UP000078560"/>
    </source>
</evidence>
<protein>
    <submittedName>
        <fullName evidence="2">PIR Superfamily Protein</fullName>
    </submittedName>
</protein>
<evidence type="ECO:0000313" key="2">
    <source>
        <dbReference type="EMBL" id="SBS94227.1"/>
    </source>
</evidence>
<dbReference type="Pfam" id="PF05795">
    <property type="entry name" value="Plasmodium_Vir"/>
    <property type="match status" value="1"/>
</dbReference>
<evidence type="ECO:0000313" key="4">
    <source>
        <dbReference type="Proteomes" id="UP000078546"/>
    </source>
</evidence>
<reference evidence="2" key="2">
    <citation type="submission" date="2016-05" db="EMBL/GenBank/DDBJ databases">
        <authorList>
            <person name="Lavstsen T."/>
            <person name="Jespersen J.S."/>
        </authorList>
    </citation>
    <scope>NUCLEOTIDE SEQUENCE [LARGE SCALE GENOMIC DNA]</scope>
</reference>
<accession>A0A1A8WSC3</accession>
<reference evidence="4 5" key="1">
    <citation type="submission" date="2016-05" db="EMBL/GenBank/DDBJ databases">
        <authorList>
            <person name="Naeem Raeece"/>
        </authorList>
    </citation>
    <scope>NUCLEOTIDE SEQUENCE [LARGE SCALE GENOMIC DNA]</scope>
</reference>
<gene>
    <name evidence="3" type="ORF">POVCU1_073630</name>
    <name evidence="2" type="ORF">POVCU2_0086750</name>
</gene>
<dbReference type="VEuPathDB" id="PlasmoDB:PocGH01_00010700"/>
<feature type="transmembrane region" description="Helical" evidence="1">
    <location>
        <begin position="261"/>
        <end position="281"/>
    </location>
</feature>
<keyword evidence="1" id="KW-1133">Transmembrane helix</keyword>